<feature type="domain" description="Outer membrane protein beta-barrel" evidence="1">
    <location>
        <begin position="13"/>
        <end position="170"/>
    </location>
</feature>
<accession>A0ABM7NYR4</accession>
<evidence type="ECO:0000313" key="2">
    <source>
        <dbReference type="EMBL" id="BCS85667.1"/>
    </source>
</evidence>
<sequence length="192" mass="21175">MTNNDFIIGKNTVCSPKYKAGFTGGVEAEYQLTSPLSVSLAALYTMEGCRYLDESGLSASPSVSYEGYADHTVNLNVINVPLTLNYYVADGLAIKAGLQMGFPVDTNEKYEVTPFTINDRTGEHSYGTMVKHNENTNDKYKSVDVSIPLGVSYEYMNVVVDARYNLGITKNNKVNDSKSNFFALTVGYKFDM</sequence>
<dbReference type="Pfam" id="PF13568">
    <property type="entry name" value="OMP_b-brl_2"/>
    <property type="match status" value="1"/>
</dbReference>
<evidence type="ECO:0000259" key="1">
    <source>
        <dbReference type="Pfam" id="PF13568"/>
    </source>
</evidence>
<gene>
    <name evidence="2" type="ORF">prwr041_15600</name>
</gene>
<evidence type="ECO:0000313" key="3">
    <source>
        <dbReference type="Proteomes" id="UP001319045"/>
    </source>
</evidence>
<proteinExistence type="predicted"/>
<dbReference type="EMBL" id="AP024484">
    <property type="protein sequence ID" value="BCS85667.1"/>
    <property type="molecule type" value="Genomic_DNA"/>
</dbReference>
<reference evidence="2 3" key="1">
    <citation type="journal article" date="2022" name="Int. J. Syst. Evol. Microbiol.">
        <title>Prevotella herbatica sp. nov., a plant polysaccharide-decomposing anaerobic bacterium isolated from a methanogenic reactor.</title>
        <authorList>
            <person name="Uek A."/>
            <person name="Tonouchi A."/>
            <person name="Kaku N."/>
            <person name="Ueki K."/>
        </authorList>
    </citation>
    <scope>NUCLEOTIDE SEQUENCE [LARGE SCALE GENOMIC DNA]</scope>
    <source>
        <strain evidence="2 3">WR041</strain>
    </source>
</reference>
<dbReference type="Proteomes" id="UP001319045">
    <property type="component" value="Chromosome"/>
</dbReference>
<protein>
    <submittedName>
        <fullName evidence="2">PorT family protein</fullName>
    </submittedName>
</protein>
<name>A0ABM7NYR4_9BACT</name>
<keyword evidence="3" id="KW-1185">Reference proteome</keyword>
<organism evidence="2 3">
    <name type="scientific">Prevotella herbatica</name>
    <dbReference type="NCBI Taxonomy" id="2801997"/>
    <lineage>
        <taxon>Bacteria</taxon>
        <taxon>Pseudomonadati</taxon>
        <taxon>Bacteroidota</taxon>
        <taxon>Bacteroidia</taxon>
        <taxon>Bacteroidales</taxon>
        <taxon>Prevotellaceae</taxon>
        <taxon>Prevotella</taxon>
    </lineage>
</organism>
<dbReference type="InterPro" id="IPR025665">
    <property type="entry name" value="Beta-barrel_OMP_2"/>
</dbReference>